<proteinExistence type="predicted"/>
<dbReference type="WBParaSite" id="L893_g5739.t1">
    <property type="protein sequence ID" value="L893_g5739.t1"/>
    <property type="gene ID" value="L893_g5739"/>
</dbReference>
<keyword evidence="1" id="KW-1185">Reference proteome</keyword>
<reference evidence="2" key="1">
    <citation type="submission" date="2016-11" db="UniProtKB">
        <authorList>
            <consortium name="WormBaseParasite"/>
        </authorList>
    </citation>
    <scope>IDENTIFICATION</scope>
</reference>
<sequence>MSIERVAMDSVPFAFSLAVVSLLPMERRRSFSQPTIALESPYQCLLRLSSTIWSEAALSFFEDVAERKMKYREISIVRIFRGEQRGMCRCEIMERTDGVLRRISLKDLESSRFLRSGAVEFVGWRHDESDFESVSLEEAFAKLVIPFCTHSLGFRIHRDHDFFLDVLQKLHEHQLVLTGLRIEVLTCEMYKKVQAEFNRFLTFQIRQGCLRQLHTPLFRSVPFSIPKEVFFELFTQPQLQHTTHFPVVIPSELFEAFVTGWRSSPSYCKHTELNFEQRLKHKDLRRMGFQEVTPKKKVRRMLAFFGFGSTLSNHREYHAVSGKFPLRLKLYNSTKHGHIN</sequence>
<evidence type="ECO:0000313" key="1">
    <source>
        <dbReference type="Proteomes" id="UP000095287"/>
    </source>
</evidence>
<dbReference type="AlphaFoldDB" id="A0A1I8AH68"/>
<name>A0A1I8AH68_9BILA</name>
<accession>A0A1I8AH68</accession>
<evidence type="ECO:0000313" key="2">
    <source>
        <dbReference type="WBParaSite" id="L893_g5739.t1"/>
    </source>
</evidence>
<organism evidence="1 2">
    <name type="scientific">Steinernema glaseri</name>
    <dbReference type="NCBI Taxonomy" id="37863"/>
    <lineage>
        <taxon>Eukaryota</taxon>
        <taxon>Metazoa</taxon>
        <taxon>Ecdysozoa</taxon>
        <taxon>Nematoda</taxon>
        <taxon>Chromadorea</taxon>
        <taxon>Rhabditida</taxon>
        <taxon>Tylenchina</taxon>
        <taxon>Panagrolaimomorpha</taxon>
        <taxon>Strongyloidoidea</taxon>
        <taxon>Steinernematidae</taxon>
        <taxon>Steinernema</taxon>
    </lineage>
</organism>
<dbReference type="Proteomes" id="UP000095287">
    <property type="component" value="Unplaced"/>
</dbReference>
<protein>
    <submittedName>
        <fullName evidence="2">Uncharacterized protein</fullName>
    </submittedName>
</protein>